<comment type="caution">
    <text evidence="2">The sequence shown here is derived from an EMBL/GenBank/DDBJ whole genome shotgun (WGS) entry which is preliminary data.</text>
</comment>
<dbReference type="PANTHER" id="PTHR43698:SF1">
    <property type="entry name" value="BLL4564 PROTEIN"/>
    <property type="match status" value="1"/>
</dbReference>
<evidence type="ECO:0000313" key="3">
    <source>
        <dbReference type="Proteomes" id="UP000282674"/>
    </source>
</evidence>
<dbReference type="OrthoDB" id="9802489at2"/>
<dbReference type="InterPro" id="IPR011051">
    <property type="entry name" value="RmlC_Cupin_sf"/>
</dbReference>
<name>A0A3M2M444_9ACTN</name>
<keyword evidence="3" id="KW-1185">Reference proteome</keyword>
<dbReference type="Proteomes" id="UP000282674">
    <property type="component" value="Unassembled WGS sequence"/>
</dbReference>
<evidence type="ECO:0000259" key="1">
    <source>
        <dbReference type="Pfam" id="PF07883"/>
    </source>
</evidence>
<dbReference type="InterPro" id="IPR014710">
    <property type="entry name" value="RmlC-like_jellyroll"/>
</dbReference>
<dbReference type="InterPro" id="IPR013096">
    <property type="entry name" value="Cupin_2"/>
</dbReference>
<evidence type="ECO:0000313" key="2">
    <source>
        <dbReference type="EMBL" id="RMI44554.1"/>
    </source>
</evidence>
<protein>
    <submittedName>
        <fullName evidence="2">Cupin domain-containing protein</fullName>
    </submittedName>
</protein>
<sequence length="139" mass="15065">MEIFKRKSTSKGSADRFTGDVWWDVLHAGQGPSRARLNLVRFAPGARSDWHTHALGQTLHVVSGVALVQARGGEIVEARAGDTVHTPPGEEHWHGAAPDAFMSHLALWEGTGDPDVPETIWGAKVTNDEYAAPRRTGHA</sequence>
<gene>
    <name evidence="2" type="ORF">EBO15_12600</name>
</gene>
<dbReference type="AlphaFoldDB" id="A0A3M2M444"/>
<dbReference type="PANTHER" id="PTHR43698">
    <property type="entry name" value="RIBD C-TERMINAL DOMAIN CONTAINING PROTEIN"/>
    <property type="match status" value="1"/>
</dbReference>
<proteinExistence type="predicted"/>
<feature type="domain" description="Cupin type-2" evidence="1">
    <location>
        <begin position="39"/>
        <end position="97"/>
    </location>
</feature>
<dbReference type="InterPro" id="IPR047263">
    <property type="entry name" value="HNL-like_cupin"/>
</dbReference>
<dbReference type="Gene3D" id="2.60.120.10">
    <property type="entry name" value="Jelly Rolls"/>
    <property type="match status" value="1"/>
</dbReference>
<reference evidence="2 3" key="1">
    <citation type="submission" date="2018-10" db="EMBL/GenBank/DDBJ databases">
        <title>Isolation from soil.</title>
        <authorList>
            <person name="Hu J."/>
        </authorList>
    </citation>
    <scope>NUCLEOTIDE SEQUENCE [LARGE SCALE GENOMIC DNA]</scope>
    <source>
        <strain evidence="2 3">NEAU-Ht49</strain>
    </source>
</reference>
<dbReference type="EMBL" id="RFFG01000018">
    <property type="protein sequence ID" value="RMI44554.1"/>
    <property type="molecule type" value="Genomic_DNA"/>
</dbReference>
<dbReference type="SUPFAM" id="SSF51182">
    <property type="entry name" value="RmlC-like cupins"/>
    <property type="match status" value="1"/>
</dbReference>
<dbReference type="Pfam" id="PF07883">
    <property type="entry name" value="Cupin_2"/>
    <property type="match status" value="1"/>
</dbReference>
<accession>A0A3M2M444</accession>
<organism evidence="2 3">
    <name type="scientific">Actinomadura harenae</name>
    <dbReference type="NCBI Taxonomy" id="2483351"/>
    <lineage>
        <taxon>Bacteria</taxon>
        <taxon>Bacillati</taxon>
        <taxon>Actinomycetota</taxon>
        <taxon>Actinomycetes</taxon>
        <taxon>Streptosporangiales</taxon>
        <taxon>Thermomonosporaceae</taxon>
        <taxon>Actinomadura</taxon>
    </lineage>
</organism>
<dbReference type="CDD" id="cd02233">
    <property type="entry name" value="cupin_HNL-like"/>
    <property type="match status" value="1"/>
</dbReference>